<dbReference type="GO" id="GO:0043856">
    <property type="term" value="F:anti-sigma factor antagonist activity"/>
    <property type="evidence" value="ECO:0007669"/>
    <property type="project" value="InterPro"/>
</dbReference>
<dbReference type="InterPro" id="IPR003658">
    <property type="entry name" value="Anti-sigma_ant"/>
</dbReference>
<reference evidence="4 7" key="2">
    <citation type="submission" date="2020-08" db="EMBL/GenBank/DDBJ databases">
        <title>Sequencing the genomes of 1000 actinobacteria strains.</title>
        <authorList>
            <person name="Klenk H.-P."/>
        </authorList>
    </citation>
    <scope>NUCLEOTIDE SEQUENCE [LARGE SCALE GENOMIC DNA]</scope>
    <source>
        <strain evidence="4 7">DSM 16678</strain>
    </source>
</reference>
<keyword evidence="6" id="KW-1185">Reference proteome</keyword>
<organism evidence="5 6">
    <name type="scientific">Modestobacter versicolor</name>
    <dbReference type="NCBI Taxonomy" id="429133"/>
    <lineage>
        <taxon>Bacteria</taxon>
        <taxon>Bacillati</taxon>
        <taxon>Actinomycetota</taxon>
        <taxon>Actinomycetes</taxon>
        <taxon>Geodermatophilales</taxon>
        <taxon>Geodermatophilaceae</taxon>
        <taxon>Modestobacter</taxon>
    </lineage>
</organism>
<dbReference type="EMBL" id="JACIBU010000001">
    <property type="protein sequence ID" value="MBB3677517.1"/>
    <property type="molecule type" value="Genomic_DNA"/>
</dbReference>
<evidence type="ECO:0000313" key="5">
    <source>
        <dbReference type="EMBL" id="PZA21848.1"/>
    </source>
</evidence>
<evidence type="ECO:0000313" key="6">
    <source>
        <dbReference type="Proteomes" id="UP000247602"/>
    </source>
</evidence>
<dbReference type="InterPro" id="IPR002645">
    <property type="entry name" value="STAS_dom"/>
</dbReference>
<dbReference type="RefSeq" id="WP_110551806.1">
    <property type="nucleotide sequence ID" value="NZ_JACIBU010000001.1"/>
</dbReference>
<dbReference type="Proteomes" id="UP000580718">
    <property type="component" value="Unassembled WGS sequence"/>
</dbReference>
<evidence type="ECO:0000313" key="7">
    <source>
        <dbReference type="Proteomes" id="UP000580718"/>
    </source>
</evidence>
<dbReference type="NCBIfam" id="TIGR00377">
    <property type="entry name" value="ant_ant_sig"/>
    <property type="match status" value="1"/>
</dbReference>
<evidence type="ECO:0000259" key="3">
    <source>
        <dbReference type="PROSITE" id="PS50801"/>
    </source>
</evidence>
<gene>
    <name evidence="5" type="ORF">DMO24_08100</name>
    <name evidence="4" type="ORF">FHX36_003252</name>
</gene>
<evidence type="ECO:0000256" key="1">
    <source>
        <dbReference type="ARBA" id="ARBA00009013"/>
    </source>
</evidence>
<dbReference type="Gene3D" id="3.30.750.24">
    <property type="entry name" value="STAS domain"/>
    <property type="match status" value="1"/>
</dbReference>
<dbReference type="AlphaFoldDB" id="A0A323VRW2"/>
<evidence type="ECO:0000256" key="2">
    <source>
        <dbReference type="RuleBase" id="RU003749"/>
    </source>
</evidence>
<protein>
    <recommendedName>
        <fullName evidence="2">Anti-sigma factor antagonist</fullName>
    </recommendedName>
</protein>
<dbReference type="EMBL" id="QKNV01000062">
    <property type="protein sequence ID" value="PZA21848.1"/>
    <property type="molecule type" value="Genomic_DNA"/>
</dbReference>
<dbReference type="PANTHER" id="PTHR33495:SF2">
    <property type="entry name" value="ANTI-SIGMA FACTOR ANTAGONIST TM_1081-RELATED"/>
    <property type="match status" value="1"/>
</dbReference>
<comment type="caution">
    <text evidence="5">The sequence shown here is derived from an EMBL/GenBank/DDBJ whole genome shotgun (WGS) entry which is preliminary data.</text>
</comment>
<dbReference type="SUPFAM" id="SSF52091">
    <property type="entry name" value="SpoIIaa-like"/>
    <property type="match status" value="1"/>
</dbReference>
<accession>A0A323VRW2</accession>
<dbReference type="OrthoDB" id="3294096at2"/>
<dbReference type="Pfam" id="PF13466">
    <property type="entry name" value="STAS_2"/>
    <property type="match status" value="1"/>
</dbReference>
<reference evidence="5 6" key="1">
    <citation type="submission" date="2018-06" db="EMBL/GenBank/DDBJ databases">
        <title>Draft genome sequence of Modestobacter versicolor CP153-2.</title>
        <authorList>
            <person name="Gundlapally S.R."/>
        </authorList>
    </citation>
    <scope>NUCLEOTIDE SEQUENCE [LARGE SCALE GENOMIC DNA]</scope>
    <source>
        <strain evidence="5 6">CP153-2</strain>
    </source>
</reference>
<evidence type="ECO:0000313" key="4">
    <source>
        <dbReference type="EMBL" id="MBB3677517.1"/>
    </source>
</evidence>
<dbReference type="PANTHER" id="PTHR33495">
    <property type="entry name" value="ANTI-SIGMA FACTOR ANTAGONIST TM_1081-RELATED-RELATED"/>
    <property type="match status" value="1"/>
</dbReference>
<feature type="domain" description="STAS" evidence="3">
    <location>
        <begin position="26"/>
        <end position="119"/>
    </location>
</feature>
<dbReference type="CDD" id="cd07043">
    <property type="entry name" value="STAS_anti-anti-sigma_factors"/>
    <property type="match status" value="1"/>
</dbReference>
<dbReference type="PROSITE" id="PS50801">
    <property type="entry name" value="STAS"/>
    <property type="match status" value="1"/>
</dbReference>
<dbReference type="InterPro" id="IPR058548">
    <property type="entry name" value="MlaB-like_STAS"/>
</dbReference>
<dbReference type="Proteomes" id="UP000247602">
    <property type="component" value="Unassembled WGS sequence"/>
</dbReference>
<proteinExistence type="inferred from homology"/>
<comment type="similarity">
    <text evidence="1 2">Belongs to the anti-sigma-factor antagonist family.</text>
</comment>
<sequence>MTAPPVDPDAGDLDIRTVPGSDGCTVVVSGEVDTRSAPVLGDRLRELLQDPAATTVELDLRQVTFLDSAGLTALVGVHRAAEAAGRVLRMRCGTTRAVLRPLQITGLTTVFTLVDPPGG</sequence>
<name>A0A323VRW2_9ACTN</name>
<dbReference type="InterPro" id="IPR036513">
    <property type="entry name" value="STAS_dom_sf"/>
</dbReference>